<dbReference type="GO" id="GO:0003677">
    <property type="term" value="F:DNA binding"/>
    <property type="evidence" value="ECO:0007669"/>
    <property type="project" value="InterPro"/>
</dbReference>
<organism evidence="3 4">
    <name type="scientific">Ensete ventricosum</name>
    <name type="common">Abyssinian banana</name>
    <name type="synonym">Musa ensete</name>
    <dbReference type="NCBI Taxonomy" id="4639"/>
    <lineage>
        <taxon>Eukaryota</taxon>
        <taxon>Viridiplantae</taxon>
        <taxon>Streptophyta</taxon>
        <taxon>Embryophyta</taxon>
        <taxon>Tracheophyta</taxon>
        <taxon>Spermatophyta</taxon>
        <taxon>Magnoliopsida</taxon>
        <taxon>Liliopsida</taxon>
        <taxon>Zingiberales</taxon>
        <taxon>Musaceae</taxon>
        <taxon>Ensete</taxon>
    </lineage>
</organism>
<proteinExistence type="inferred from homology"/>
<dbReference type="Gene3D" id="1.10.20.10">
    <property type="entry name" value="Histone, subunit A"/>
    <property type="match status" value="1"/>
</dbReference>
<dbReference type="GO" id="GO:0000786">
    <property type="term" value="C:nucleosome"/>
    <property type="evidence" value="ECO:0007669"/>
    <property type="project" value="InterPro"/>
</dbReference>
<name>A0A426ZJR0_ENSVE</name>
<dbReference type="GO" id="GO:0046982">
    <property type="term" value="F:protein heterodimerization activity"/>
    <property type="evidence" value="ECO:0007669"/>
    <property type="project" value="InterPro"/>
</dbReference>
<dbReference type="EMBL" id="AMZH03006278">
    <property type="protein sequence ID" value="RRT64219.1"/>
    <property type="molecule type" value="Genomic_DNA"/>
</dbReference>
<dbReference type="PRINTS" id="PR00622">
    <property type="entry name" value="HISTONEH3"/>
</dbReference>
<reference evidence="3 4" key="1">
    <citation type="journal article" date="2014" name="Agronomy (Basel)">
        <title>A Draft Genome Sequence for Ensete ventricosum, the Drought-Tolerant Tree Against Hunger.</title>
        <authorList>
            <person name="Harrison J."/>
            <person name="Moore K.A."/>
            <person name="Paszkiewicz K."/>
            <person name="Jones T."/>
            <person name="Grant M."/>
            <person name="Ambacheew D."/>
            <person name="Muzemil S."/>
            <person name="Studholme D.J."/>
        </authorList>
    </citation>
    <scope>NUCLEOTIDE SEQUENCE [LARGE SCALE GENOMIC DNA]</scope>
</reference>
<evidence type="ECO:0000313" key="4">
    <source>
        <dbReference type="Proteomes" id="UP000287651"/>
    </source>
</evidence>
<protein>
    <submittedName>
        <fullName evidence="3">Uncharacterized protein</fullName>
    </submittedName>
</protein>
<evidence type="ECO:0000256" key="1">
    <source>
        <dbReference type="ARBA" id="ARBA00010343"/>
    </source>
</evidence>
<feature type="region of interest" description="Disordered" evidence="2">
    <location>
        <begin position="61"/>
        <end position="88"/>
    </location>
</feature>
<evidence type="ECO:0000313" key="3">
    <source>
        <dbReference type="EMBL" id="RRT64219.1"/>
    </source>
</evidence>
<dbReference type="AlphaFoldDB" id="A0A426ZJR0"/>
<dbReference type="InterPro" id="IPR009072">
    <property type="entry name" value="Histone-fold"/>
</dbReference>
<sequence length="106" mass="11593">MELRPPPLASTLIALHLCIRQGSPRKRKGPISGTRGKERFRSEEAFYENPLPDCLCRSESDDTTGHHHLAARKSAPTTGGVKKPHRYRPGTVALRYAMTDTGGGGI</sequence>
<evidence type="ECO:0000256" key="2">
    <source>
        <dbReference type="SAM" id="MobiDB-lite"/>
    </source>
</evidence>
<accession>A0A426ZJR0</accession>
<dbReference type="Proteomes" id="UP000287651">
    <property type="component" value="Unassembled WGS sequence"/>
</dbReference>
<comment type="caution">
    <text evidence="3">The sequence shown here is derived from an EMBL/GenBank/DDBJ whole genome shotgun (WGS) entry which is preliminary data.</text>
</comment>
<gene>
    <name evidence="3" type="ORF">B296_00022286</name>
</gene>
<comment type="similarity">
    <text evidence="1">Belongs to the histone H3 family.</text>
</comment>
<dbReference type="InterPro" id="IPR000164">
    <property type="entry name" value="Histone_H3/CENP-A"/>
</dbReference>
<dbReference type="GO" id="GO:0030527">
    <property type="term" value="F:structural constituent of chromatin"/>
    <property type="evidence" value="ECO:0007669"/>
    <property type="project" value="InterPro"/>
</dbReference>